<dbReference type="EMBL" id="SRKY01000003">
    <property type="protein sequence ID" value="THH35696.1"/>
    <property type="molecule type" value="Genomic_DNA"/>
</dbReference>
<protein>
    <submittedName>
        <fullName evidence="3">Pilus assembly protein</fullName>
    </submittedName>
</protein>
<dbReference type="Proteomes" id="UP000306602">
    <property type="component" value="Unassembled WGS sequence"/>
</dbReference>
<dbReference type="RefSeq" id="WP_136463165.1">
    <property type="nucleotide sequence ID" value="NZ_SRKY01000003.1"/>
</dbReference>
<name>A0A4S4N8Z4_9RHOB</name>
<keyword evidence="1" id="KW-0472">Membrane</keyword>
<keyword evidence="4" id="KW-1185">Reference proteome</keyword>
<feature type="domain" description="TadE-like" evidence="2">
    <location>
        <begin position="20"/>
        <end position="60"/>
    </location>
</feature>
<evidence type="ECO:0000259" key="2">
    <source>
        <dbReference type="Pfam" id="PF07811"/>
    </source>
</evidence>
<feature type="transmembrane region" description="Helical" evidence="1">
    <location>
        <begin position="21"/>
        <end position="44"/>
    </location>
</feature>
<dbReference type="InterPro" id="IPR012495">
    <property type="entry name" value="TadE-like_dom"/>
</dbReference>
<gene>
    <name evidence="3" type="ORF">E4Z66_11440</name>
</gene>
<keyword evidence="1" id="KW-1133">Transmembrane helix</keyword>
<sequence>MIQRLSQALRRFGRDEDGHMIVEFALVIPLIFTIFMTSVELGIYQVRQMFLDRGTDMTVRLVRLNTGADYTHAELKQMICEFSGFLDDCDDQLKLEMNPVDLRDFAGFDGAADCTDASEPVTPNRSFKHGIQHEMMLLRACYKFKPVFASTGLGYELKKHGDGAGMSKMVSVTAFVQEP</sequence>
<evidence type="ECO:0000256" key="1">
    <source>
        <dbReference type="SAM" id="Phobius"/>
    </source>
</evidence>
<evidence type="ECO:0000313" key="3">
    <source>
        <dbReference type="EMBL" id="THH35696.1"/>
    </source>
</evidence>
<dbReference type="OrthoDB" id="7907064at2"/>
<keyword evidence="1" id="KW-0812">Transmembrane</keyword>
<evidence type="ECO:0000313" key="4">
    <source>
        <dbReference type="Proteomes" id="UP000306602"/>
    </source>
</evidence>
<organism evidence="3 4">
    <name type="scientific">Aliishimia ponticola</name>
    <dbReference type="NCBI Taxonomy" id="2499833"/>
    <lineage>
        <taxon>Bacteria</taxon>
        <taxon>Pseudomonadati</taxon>
        <taxon>Pseudomonadota</taxon>
        <taxon>Alphaproteobacteria</taxon>
        <taxon>Rhodobacterales</taxon>
        <taxon>Paracoccaceae</taxon>
        <taxon>Aliishimia</taxon>
    </lineage>
</organism>
<reference evidence="3 4" key="1">
    <citation type="submission" date="2019-04" db="EMBL/GenBank/DDBJ databases">
        <title>Shimia ponticola sp. nov., isolated from seawater.</title>
        <authorList>
            <person name="Kim Y.-O."/>
            <person name="Yoon J.-H."/>
        </authorList>
    </citation>
    <scope>NUCLEOTIDE SEQUENCE [LARGE SCALE GENOMIC DNA]</scope>
    <source>
        <strain evidence="3 4">MYP11</strain>
    </source>
</reference>
<accession>A0A4S4N8Z4</accession>
<comment type="caution">
    <text evidence="3">The sequence shown here is derived from an EMBL/GenBank/DDBJ whole genome shotgun (WGS) entry which is preliminary data.</text>
</comment>
<dbReference type="AlphaFoldDB" id="A0A4S4N8Z4"/>
<dbReference type="Pfam" id="PF07811">
    <property type="entry name" value="TadE"/>
    <property type="match status" value="1"/>
</dbReference>
<proteinExistence type="predicted"/>